<accession>A0AAV4N3Y7</accession>
<sequence>MTRQNILPSSLKTPPNCLLFINVHWWKGRHCPNDTLRCLPLEQMSGIGKMLAEFLPCSTIPTLLYVIDEKLRFTESLIFGIGIDSFKTSRTRHDTNFHFQIGYKIHGGHAVAMS</sequence>
<organism evidence="1 2">
    <name type="scientific">Caerostris extrusa</name>
    <name type="common">Bark spider</name>
    <name type="synonym">Caerostris bankana</name>
    <dbReference type="NCBI Taxonomy" id="172846"/>
    <lineage>
        <taxon>Eukaryota</taxon>
        <taxon>Metazoa</taxon>
        <taxon>Ecdysozoa</taxon>
        <taxon>Arthropoda</taxon>
        <taxon>Chelicerata</taxon>
        <taxon>Arachnida</taxon>
        <taxon>Araneae</taxon>
        <taxon>Araneomorphae</taxon>
        <taxon>Entelegynae</taxon>
        <taxon>Araneoidea</taxon>
        <taxon>Araneidae</taxon>
        <taxon>Caerostris</taxon>
    </lineage>
</organism>
<evidence type="ECO:0000313" key="2">
    <source>
        <dbReference type="Proteomes" id="UP001054945"/>
    </source>
</evidence>
<gene>
    <name evidence="1" type="ORF">CEXT_234931</name>
</gene>
<reference evidence="1 2" key="1">
    <citation type="submission" date="2021-06" db="EMBL/GenBank/DDBJ databases">
        <title>Caerostris extrusa draft genome.</title>
        <authorList>
            <person name="Kono N."/>
            <person name="Arakawa K."/>
        </authorList>
    </citation>
    <scope>NUCLEOTIDE SEQUENCE [LARGE SCALE GENOMIC DNA]</scope>
</reference>
<dbReference type="Proteomes" id="UP001054945">
    <property type="component" value="Unassembled WGS sequence"/>
</dbReference>
<protein>
    <submittedName>
        <fullName evidence="1">Uncharacterized protein</fullName>
    </submittedName>
</protein>
<comment type="caution">
    <text evidence="1">The sequence shown here is derived from an EMBL/GenBank/DDBJ whole genome shotgun (WGS) entry which is preliminary data.</text>
</comment>
<evidence type="ECO:0000313" key="1">
    <source>
        <dbReference type="EMBL" id="GIX79537.1"/>
    </source>
</evidence>
<dbReference type="AlphaFoldDB" id="A0AAV4N3Y7"/>
<dbReference type="EMBL" id="BPLR01002948">
    <property type="protein sequence ID" value="GIX79537.1"/>
    <property type="molecule type" value="Genomic_DNA"/>
</dbReference>
<name>A0AAV4N3Y7_CAEEX</name>
<proteinExistence type="predicted"/>
<keyword evidence="2" id="KW-1185">Reference proteome</keyword>